<dbReference type="SUPFAM" id="SSF81333">
    <property type="entry name" value="F1F0 ATP synthase subunit C"/>
    <property type="match status" value="1"/>
</dbReference>
<proteinExistence type="inferred from homology"/>
<keyword evidence="11" id="KW-0066">ATP synthesis</keyword>
<evidence type="ECO:0000256" key="2">
    <source>
        <dbReference type="ARBA" id="ARBA00006704"/>
    </source>
</evidence>
<keyword evidence="11" id="KW-1003">Cell membrane</keyword>
<evidence type="ECO:0000256" key="11">
    <source>
        <dbReference type="HAMAP-Rule" id="MF_01396"/>
    </source>
</evidence>
<comment type="function">
    <text evidence="11">Key component of the F(0) channel; it plays a direct role in translocation across the membrane. A homomeric c-ring of between 10-14 subunits forms the central stalk rotor element with the F(1) delta and epsilon subunits.</text>
</comment>
<feature type="site" description="Reversibly protonated during proton transport" evidence="11">
    <location>
        <position position="56"/>
    </location>
</feature>
<keyword evidence="4 11" id="KW-0138">CF(0)</keyword>
<protein>
    <recommendedName>
        <fullName evidence="11">ATP synthase subunit c</fullName>
    </recommendedName>
    <alternativeName>
        <fullName evidence="11">ATP synthase F(0) sector subunit c</fullName>
    </alternativeName>
    <alternativeName>
        <fullName evidence="11">F-type ATPase subunit c</fullName>
        <shortName evidence="11">F-ATPase subunit c</shortName>
    </alternativeName>
    <alternativeName>
        <fullName evidence="11">Lipid-binding protein</fullName>
    </alternativeName>
</protein>
<comment type="similarity">
    <text evidence="2 11">Belongs to the ATPase C chain family.</text>
</comment>
<dbReference type="InterPro" id="IPR002379">
    <property type="entry name" value="ATPase_proteolipid_c-like_dom"/>
</dbReference>
<feature type="domain" description="V-ATPase proteolipid subunit C-like" evidence="12">
    <location>
        <begin position="6"/>
        <end position="69"/>
    </location>
</feature>
<gene>
    <name evidence="11" type="primary">atpE</name>
    <name evidence="13" type="ORF">KSB_19970</name>
</gene>
<evidence type="ECO:0000256" key="1">
    <source>
        <dbReference type="ARBA" id="ARBA00004141"/>
    </source>
</evidence>
<evidence type="ECO:0000256" key="5">
    <source>
        <dbReference type="ARBA" id="ARBA00022692"/>
    </source>
</evidence>
<evidence type="ECO:0000313" key="14">
    <source>
        <dbReference type="Proteomes" id="UP000654345"/>
    </source>
</evidence>
<sequence>MMWQAIAAALAIGLGAIGAGIAMGLANGRAYEALGRNPESGSTVRTNFILGLVFSETIAIYALVMGLLILLRQ</sequence>
<dbReference type="InterPro" id="IPR000454">
    <property type="entry name" value="ATP_synth_F0_csu"/>
</dbReference>
<dbReference type="Proteomes" id="UP000654345">
    <property type="component" value="Unassembled WGS sequence"/>
</dbReference>
<keyword evidence="5 11" id="KW-0812">Transmembrane</keyword>
<dbReference type="Gene3D" id="1.20.20.10">
    <property type="entry name" value="F1F0 ATP synthase subunit C"/>
    <property type="match status" value="1"/>
</dbReference>
<accession>A0ABQ3ULI0</accession>
<dbReference type="InterPro" id="IPR020537">
    <property type="entry name" value="ATP_synth_F0_csu_DDCD_BS"/>
</dbReference>
<dbReference type="Pfam" id="PF00137">
    <property type="entry name" value="ATP-synt_C"/>
    <property type="match status" value="1"/>
</dbReference>
<evidence type="ECO:0000256" key="9">
    <source>
        <dbReference type="ARBA" id="ARBA00023121"/>
    </source>
</evidence>
<keyword evidence="8 11" id="KW-0406">Ion transport</keyword>
<evidence type="ECO:0000259" key="12">
    <source>
        <dbReference type="Pfam" id="PF00137"/>
    </source>
</evidence>
<comment type="subcellular location">
    <subcellularLocation>
        <location evidence="11">Cell membrane</location>
        <topology evidence="11">Multi-pass membrane protein</topology>
    </subcellularLocation>
    <subcellularLocation>
        <location evidence="1">Membrane</location>
        <topology evidence="1">Multi-pass membrane protein</topology>
    </subcellularLocation>
</comment>
<evidence type="ECO:0000256" key="6">
    <source>
        <dbReference type="ARBA" id="ARBA00022781"/>
    </source>
</evidence>
<keyword evidence="10 11" id="KW-0472">Membrane</keyword>
<keyword evidence="9 11" id="KW-0446">Lipid-binding</keyword>
<dbReference type="PRINTS" id="PR00124">
    <property type="entry name" value="ATPASEC"/>
</dbReference>
<comment type="caution">
    <text evidence="13">The sequence shown here is derived from an EMBL/GenBank/DDBJ whole genome shotgun (WGS) entry which is preliminary data.</text>
</comment>
<keyword evidence="3 11" id="KW-0813">Transport</keyword>
<dbReference type="EMBL" id="BNJG01000001">
    <property type="protein sequence ID" value="GHO53522.1"/>
    <property type="molecule type" value="Genomic_DNA"/>
</dbReference>
<dbReference type="CDD" id="cd18121">
    <property type="entry name" value="ATP-synt_Fo_c"/>
    <property type="match status" value="1"/>
</dbReference>
<dbReference type="HAMAP" id="MF_01396">
    <property type="entry name" value="ATP_synth_c_bact"/>
    <property type="match status" value="1"/>
</dbReference>
<evidence type="ECO:0000256" key="7">
    <source>
        <dbReference type="ARBA" id="ARBA00022989"/>
    </source>
</evidence>
<dbReference type="RefSeq" id="WP_201370342.1">
    <property type="nucleotide sequence ID" value="NZ_BNJG01000001.1"/>
</dbReference>
<dbReference type="InterPro" id="IPR038662">
    <property type="entry name" value="ATP_synth_F0_csu_sf"/>
</dbReference>
<keyword evidence="14" id="KW-1185">Reference proteome</keyword>
<keyword evidence="7 11" id="KW-1133">Transmembrane helix</keyword>
<evidence type="ECO:0000256" key="8">
    <source>
        <dbReference type="ARBA" id="ARBA00023065"/>
    </source>
</evidence>
<keyword evidence="6 11" id="KW-0375">Hydrogen ion transport</keyword>
<feature type="transmembrane region" description="Helical" evidence="11">
    <location>
        <begin position="48"/>
        <end position="71"/>
    </location>
</feature>
<reference evidence="13 14" key="1">
    <citation type="journal article" date="2021" name="Int. J. Syst. Evol. Microbiol.">
        <title>Reticulibacter mediterranei gen. nov., sp. nov., within the new family Reticulibacteraceae fam. nov., and Ktedonospora formicarum gen. nov., sp. nov., Ktedonobacter robiniae sp. nov., Dictyobacter formicarum sp. nov. and Dictyobacter arantiisoli sp. nov., belonging to the class Ktedonobacteria.</title>
        <authorList>
            <person name="Yabe S."/>
            <person name="Zheng Y."/>
            <person name="Wang C.M."/>
            <person name="Sakai Y."/>
            <person name="Abe K."/>
            <person name="Yokota A."/>
            <person name="Donadio S."/>
            <person name="Cavaletti L."/>
            <person name="Monciardini P."/>
        </authorList>
    </citation>
    <scope>NUCLEOTIDE SEQUENCE [LARGE SCALE GENOMIC DNA]</scope>
    <source>
        <strain evidence="13 14">SOSP1-30</strain>
    </source>
</reference>
<evidence type="ECO:0000256" key="4">
    <source>
        <dbReference type="ARBA" id="ARBA00022547"/>
    </source>
</evidence>
<dbReference type="InterPro" id="IPR035921">
    <property type="entry name" value="F/V-ATP_Csub_sf"/>
</dbReference>
<comment type="caution">
    <text evidence="11">Lacks conserved residue(s) required for the propagation of feature annotation.</text>
</comment>
<dbReference type="PROSITE" id="PS00605">
    <property type="entry name" value="ATPASE_C"/>
    <property type="match status" value="1"/>
</dbReference>
<name>A0ABQ3ULI0_9CHLR</name>
<organism evidence="13 14">
    <name type="scientific">Ktedonobacter robiniae</name>
    <dbReference type="NCBI Taxonomy" id="2778365"/>
    <lineage>
        <taxon>Bacteria</taxon>
        <taxon>Bacillati</taxon>
        <taxon>Chloroflexota</taxon>
        <taxon>Ktedonobacteria</taxon>
        <taxon>Ktedonobacterales</taxon>
        <taxon>Ktedonobacteraceae</taxon>
        <taxon>Ktedonobacter</taxon>
    </lineage>
</organism>
<evidence type="ECO:0000256" key="3">
    <source>
        <dbReference type="ARBA" id="ARBA00022448"/>
    </source>
</evidence>
<evidence type="ECO:0000256" key="10">
    <source>
        <dbReference type="ARBA" id="ARBA00023136"/>
    </source>
</evidence>
<evidence type="ECO:0000313" key="13">
    <source>
        <dbReference type="EMBL" id="GHO53522.1"/>
    </source>
</evidence>
<comment type="function">
    <text evidence="11">F(1)F(0) ATP synthase produces ATP from ADP in the presence of a proton or sodium gradient. F-type ATPases consist of two structural domains, F(1) containing the extramembraneous catalytic core and F(0) containing the membrane proton channel, linked together by a central stalk and a peripheral stalk. During catalysis, ATP synthesis in the catalytic domain of F(1) is coupled via a rotary mechanism of the central stalk subunits to proton translocation.</text>
</comment>